<accession>A0ABS1JGU2</accession>
<sequence length="303" mass="34645">MTETMQGSAKWIDSDNPSLYKKYDSRADKAQSTHLKLVKWNLRVTILSAVLLVYAFPTAYTRWVAVGSSFLLMISIFLFFVIRVKKFDRTWYEARAASETVKSLAWKYALGAKPYPFTLPAAEAGLKMIEDFNTLLTSKSSALLRGGAKSAGQEQITKTMQDMRQLSWRERMEVYIHGRLLEQQEWHANKSEFHEIQEDKWFLIVVFCYFLALCASISLAILPELPVKLTGIFTTTAGAVLSWGQLKRHQELAQSYALVSEQLGLVYTKRHAVETEEELSAWVETAEEVLANQNLKWVQSRLN</sequence>
<proteinExistence type="predicted"/>
<evidence type="ECO:0000313" key="4">
    <source>
        <dbReference type="EMBL" id="MBL0389486.1"/>
    </source>
</evidence>
<evidence type="ECO:0000259" key="2">
    <source>
        <dbReference type="Pfam" id="PF18181"/>
    </source>
</evidence>
<gene>
    <name evidence="4" type="ORF">JJB07_23350</name>
</gene>
<evidence type="ECO:0000313" key="5">
    <source>
        <dbReference type="Proteomes" id="UP000602284"/>
    </source>
</evidence>
<dbReference type="EMBL" id="JAEQNB010000016">
    <property type="protein sequence ID" value="MBL0389486.1"/>
    <property type="molecule type" value="Genomic_DNA"/>
</dbReference>
<name>A0ABS1JGU2_9BACL</name>
<dbReference type="RefSeq" id="WP_201638477.1">
    <property type="nucleotide sequence ID" value="NZ_JAEQNB010000016.1"/>
</dbReference>
<dbReference type="Pfam" id="PF18184">
    <property type="entry name" value="SLATT_3"/>
    <property type="match status" value="1"/>
</dbReference>
<reference evidence="4 5" key="1">
    <citation type="submission" date="2021-01" db="EMBL/GenBank/DDBJ databases">
        <title>Tumebacillus sp. strain ITR2 16S ribosomal RNA gene Genome sequencing and assembly.</title>
        <authorList>
            <person name="Kang M."/>
        </authorList>
    </citation>
    <scope>NUCLEOTIDE SEQUENCE [LARGE SCALE GENOMIC DNA]</scope>
    <source>
        <strain evidence="4 5">ITR2</strain>
    </source>
</reference>
<organism evidence="4 5">
    <name type="scientific">Tumebacillus amylolyticus</name>
    <dbReference type="NCBI Taxonomy" id="2801339"/>
    <lineage>
        <taxon>Bacteria</taxon>
        <taxon>Bacillati</taxon>
        <taxon>Bacillota</taxon>
        <taxon>Bacilli</taxon>
        <taxon>Bacillales</taxon>
        <taxon>Alicyclobacillaceae</taxon>
        <taxon>Tumebacillus</taxon>
    </lineage>
</organism>
<keyword evidence="1" id="KW-1133">Transmembrane helix</keyword>
<dbReference type="Pfam" id="PF18181">
    <property type="entry name" value="SLATT_1"/>
    <property type="match status" value="1"/>
</dbReference>
<keyword evidence="1" id="KW-0812">Transmembrane</keyword>
<dbReference type="NCBIfam" id="NF033634">
    <property type="entry name" value="SLATT_1"/>
    <property type="match status" value="1"/>
</dbReference>
<feature type="domain" description="SMODS and SLOG-associating 2TM effector" evidence="2">
    <location>
        <begin position="175"/>
        <end position="297"/>
    </location>
</feature>
<feature type="domain" description="SMODS and SLOG-associating 2TM effector" evidence="3">
    <location>
        <begin position="17"/>
        <end position="171"/>
    </location>
</feature>
<evidence type="ECO:0000259" key="3">
    <source>
        <dbReference type="Pfam" id="PF18184"/>
    </source>
</evidence>
<dbReference type="NCBIfam" id="NF033610">
    <property type="entry name" value="SLATT_3"/>
    <property type="match status" value="1"/>
</dbReference>
<comment type="caution">
    <text evidence="4">The sequence shown here is derived from an EMBL/GenBank/DDBJ whole genome shotgun (WGS) entry which is preliminary data.</text>
</comment>
<evidence type="ECO:0000256" key="1">
    <source>
        <dbReference type="SAM" id="Phobius"/>
    </source>
</evidence>
<feature type="transmembrane region" description="Helical" evidence="1">
    <location>
        <begin position="201"/>
        <end position="221"/>
    </location>
</feature>
<keyword evidence="5" id="KW-1185">Reference proteome</keyword>
<dbReference type="InterPro" id="IPR040884">
    <property type="entry name" value="SLATT_1"/>
</dbReference>
<keyword evidence="1" id="KW-0472">Membrane</keyword>
<feature type="transmembrane region" description="Helical" evidence="1">
    <location>
        <begin position="40"/>
        <end position="57"/>
    </location>
</feature>
<dbReference type="Proteomes" id="UP000602284">
    <property type="component" value="Unassembled WGS sequence"/>
</dbReference>
<dbReference type="InterPro" id="IPR041116">
    <property type="entry name" value="SLATT_3"/>
</dbReference>
<feature type="transmembrane region" description="Helical" evidence="1">
    <location>
        <begin position="63"/>
        <end position="82"/>
    </location>
</feature>
<protein>
    <submittedName>
        <fullName evidence="4">DUF4231 domain-containing protein</fullName>
    </submittedName>
</protein>